<dbReference type="CDD" id="cd06464">
    <property type="entry name" value="ACD_sHsps-like"/>
    <property type="match status" value="1"/>
</dbReference>
<gene>
    <name evidence="1" type="ORF">HNR53_003183</name>
</gene>
<evidence type="ECO:0000313" key="2">
    <source>
        <dbReference type="Proteomes" id="UP000531594"/>
    </source>
</evidence>
<proteinExistence type="predicted"/>
<reference evidence="1 2" key="1">
    <citation type="submission" date="2020-08" db="EMBL/GenBank/DDBJ databases">
        <title>Genomic Encyclopedia of Type Strains, Phase IV (KMG-IV): sequencing the most valuable type-strain genomes for metagenomic binning, comparative biology and taxonomic classification.</title>
        <authorList>
            <person name="Goeker M."/>
        </authorList>
    </citation>
    <scope>NUCLEOTIDE SEQUENCE [LARGE SCALE GENOMIC DNA]</scope>
    <source>
        <strain evidence="1 2">DSM 5391</strain>
    </source>
</reference>
<organism evidence="1 2">
    <name type="scientific">Bacillus benzoevorans</name>
    <dbReference type="NCBI Taxonomy" id="1456"/>
    <lineage>
        <taxon>Bacteria</taxon>
        <taxon>Bacillati</taxon>
        <taxon>Bacillota</taxon>
        <taxon>Bacilli</taxon>
        <taxon>Bacillales</taxon>
        <taxon>Bacillaceae</taxon>
        <taxon>Bacillus</taxon>
    </lineage>
</organism>
<dbReference type="Proteomes" id="UP000531594">
    <property type="component" value="Unassembled WGS sequence"/>
</dbReference>
<accession>A0A7X0HTE6</accession>
<dbReference type="EMBL" id="JACHGK010000011">
    <property type="protein sequence ID" value="MBB6446524.1"/>
    <property type="molecule type" value="Genomic_DNA"/>
</dbReference>
<dbReference type="RefSeq" id="WP_184527595.1">
    <property type="nucleotide sequence ID" value="NZ_JACHGK010000011.1"/>
</dbReference>
<keyword evidence="2" id="KW-1185">Reference proteome</keyword>
<dbReference type="SUPFAM" id="SSF49764">
    <property type="entry name" value="HSP20-like chaperones"/>
    <property type="match status" value="1"/>
</dbReference>
<sequence>MFPWNLFPFNKDMQNKVRQMNPEEINQYVQNIMEQMGSLFQPSATNYMNPQDFIKSFHAGERGHSTAAKGSDIQYSVYETHDFIFVRVHIEQEEWLQQLKLYLTSHLLIIENVPETGEKQSIPLPALVKKKGTSAQYKEQTLEVKIPKNIDMQFSEIDIIEI</sequence>
<evidence type="ECO:0000313" key="1">
    <source>
        <dbReference type="EMBL" id="MBB6446524.1"/>
    </source>
</evidence>
<protein>
    <recommendedName>
        <fullName evidence="3">Spore coat protein</fullName>
    </recommendedName>
</protein>
<dbReference type="InterPro" id="IPR008978">
    <property type="entry name" value="HSP20-like_chaperone"/>
</dbReference>
<dbReference type="AlphaFoldDB" id="A0A7X0HTE6"/>
<comment type="caution">
    <text evidence="1">The sequence shown here is derived from an EMBL/GenBank/DDBJ whole genome shotgun (WGS) entry which is preliminary data.</text>
</comment>
<evidence type="ECO:0008006" key="3">
    <source>
        <dbReference type="Google" id="ProtNLM"/>
    </source>
</evidence>
<name>A0A7X0HTE6_9BACI</name>